<name>A0A7W8V7U3_PARAM</name>
<dbReference type="RefSeq" id="WP_018435944.1">
    <property type="nucleotide sequence ID" value="NZ_JACHDD010000006.1"/>
</dbReference>
<organism evidence="1 2">
    <name type="scientific">Paraburkholderia atlantica</name>
    <dbReference type="NCBI Taxonomy" id="2654982"/>
    <lineage>
        <taxon>Bacteria</taxon>
        <taxon>Pseudomonadati</taxon>
        <taxon>Pseudomonadota</taxon>
        <taxon>Betaproteobacteria</taxon>
        <taxon>Burkholderiales</taxon>
        <taxon>Burkholderiaceae</taxon>
        <taxon>Paraburkholderia</taxon>
    </lineage>
</organism>
<accession>A0A7W8V7U3</accession>
<keyword evidence="2" id="KW-1185">Reference proteome</keyword>
<gene>
    <name evidence="1" type="ORF">HDG40_004256</name>
</gene>
<evidence type="ECO:0000313" key="2">
    <source>
        <dbReference type="Proteomes" id="UP000592780"/>
    </source>
</evidence>
<dbReference type="Proteomes" id="UP000592780">
    <property type="component" value="Unassembled WGS sequence"/>
</dbReference>
<comment type="caution">
    <text evidence="1">The sequence shown here is derived from an EMBL/GenBank/DDBJ whole genome shotgun (WGS) entry which is preliminary data.</text>
</comment>
<protein>
    <submittedName>
        <fullName evidence="1">Uncharacterized protein</fullName>
    </submittedName>
</protein>
<dbReference type="AlphaFoldDB" id="A0A7W8V7U3"/>
<reference evidence="1 2" key="1">
    <citation type="submission" date="2020-08" db="EMBL/GenBank/DDBJ databases">
        <title>Genomic Encyclopedia of Type Strains, Phase IV (KMG-V): Genome sequencing to study the core and pangenomes of soil and plant-associated prokaryotes.</title>
        <authorList>
            <person name="Whitman W."/>
        </authorList>
    </citation>
    <scope>NUCLEOTIDE SEQUENCE [LARGE SCALE GENOMIC DNA]</scope>
    <source>
        <strain evidence="1 2">JPY158</strain>
    </source>
</reference>
<evidence type="ECO:0000313" key="1">
    <source>
        <dbReference type="EMBL" id="MBB5426083.1"/>
    </source>
</evidence>
<sequence>MNKMAGFNNLVARTIELLLPRLRLGARVNQTVLGAGYDVDRCVHIGIRRGWVRPEAFYEDFERIGVQDRIVRQQIDVPAPPRIRGFGPVDVYEVRKRCNLGRELRKQLTVTFSAESF</sequence>
<dbReference type="EMBL" id="JACHDD010000006">
    <property type="protein sequence ID" value="MBB5426083.1"/>
    <property type="molecule type" value="Genomic_DNA"/>
</dbReference>
<proteinExistence type="predicted"/>